<evidence type="ECO:0000256" key="8">
    <source>
        <dbReference type="ARBA" id="ARBA00023326"/>
    </source>
</evidence>
<dbReference type="OrthoDB" id="9765195at2"/>
<dbReference type="GO" id="GO:0008422">
    <property type="term" value="F:beta-glucosidase activity"/>
    <property type="evidence" value="ECO:0007669"/>
    <property type="project" value="UniProtKB-EC"/>
</dbReference>
<keyword evidence="6" id="KW-0119">Carbohydrate metabolism</keyword>
<sequence length="470" mass="53238">MSYRFDIPFDKSEFGEDFLWGTATAAYQIEGATDEHGRGPCIWDEFVKKKGKIKDGSTADLACDFYNRFEEDLQQVVKLGLKHFRFSISWSRLLPEGVGEVNQEGIDFYNRILDACQDLGIEPWLTLYHWDLPLALEQRGGWKNREVVDWFAAYTQVCIDAFGARVRNWIVMNEPMATAGLGYTTGLHAPGRMGLFNFLPVVHHLALCQAEAGRLVRNGVADANIGTALSCSAVRPLTDTPKDLRAASRADAVMNRLFIEPALGLGYPSDVFPYLANIKKYMLPGDDDKLKFDFDFIGLQNYFSVVVTHSYLRPILWLKEIPALERKKPITAMGWEIAPDGMFDILRQFANYPNLPPIIISENGAAFEDKLVDGSVADVERTAFFREYLAAILKAKRQGVQVKGYFAWTLMDNFEWAVGYTARFGLIYVDFDTQERIWKDSAKWFAQFLGAEEENAVVLQPKHSAPRLSK</sequence>
<dbReference type="EMBL" id="QGDT01000008">
    <property type="protein sequence ID" value="PWJ57226.1"/>
    <property type="molecule type" value="Genomic_DNA"/>
</dbReference>
<dbReference type="EC" id="3.2.1.21" evidence="3 12"/>
<organism evidence="13 14">
    <name type="scientific">Dyadobacter jejuensis</name>
    <dbReference type="NCBI Taxonomy" id="1082580"/>
    <lineage>
        <taxon>Bacteria</taxon>
        <taxon>Pseudomonadati</taxon>
        <taxon>Bacteroidota</taxon>
        <taxon>Cytophagia</taxon>
        <taxon>Cytophagales</taxon>
        <taxon>Spirosomataceae</taxon>
        <taxon>Dyadobacter</taxon>
    </lineage>
</organism>
<dbReference type="SUPFAM" id="SSF51445">
    <property type="entry name" value="(Trans)glycosidases"/>
    <property type="match status" value="1"/>
</dbReference>
<proteinExistence type="inferred from homology"/>
<feature type="binding site" evidence="10">
    <location>
        <position position="302"/>
    </location>
    <ligand>
        <name>substrate</name>
    </ligand>
</feature>
<evidence type="ECO:0000256" key="12">
    <source>
        <dbReference type="RuleBase" id="RU361175"/>
    </source>
</evidence>
<keyword evidence="5" id="KW-0136">Cellulose degradation</keyword>
<feature type="binding site" evidence="10">
    <location>
        <position position="129"/>
    </location>
    <ligand>
        <name>substrate</name>
    </ligand>
</feature>
<comment type="caution">
    <text evidence="13">The sequence shown here is derived from an EMBL/GenBank/DDBJ whole genome shotgun (WGS) entry which is preliminary data.</text>
</comment>
<evidence type="ECO:0000256" key="7">
    <source>
        <dbReference type="ARBA" id="ARBA00023295"/>
    </source>
</evidence>
<dbReference type="Pfam" id="PF00232">
    <property type="entry name" value="Glyco_hydro_1"/>
    <property type="match status" value="1"/>
</dbReference>
<dbReference type="PANTHER" id="PTHR10353:SF36">
    <property type="entry name" value="LP05116P"/>
    <property type="match status" value="1"/>
</dbReference>
<feature type="binding site" evidence="10">
    <location>
        <position position="173"/>
    </location>
    <ligand>
        <name>substrate</name>
    </ligand>
</feature>
<evidence type="ECO:0000256" key="10">
    <source>
        <dbReference type="PIRSR" id="PIRSR617736-2"/>
    </source>
</evidence>
<dbReference type="GO" id="GO:0005829">
    <property type="term" value="C:cytosol"/>
    <property type="evidence" value="ECO:0007669"/>
    <property type="project" value="TreeGrafter"/>
</dbReference>
<comment type="similarity">
    <text evidence="2 12">Belongs to the glycosyl hydrolase 1 family.</text>
</comment>
<dbReference type="NCBIfam" id="TIGR03356">
    <property type="entry name" value="BGL"/>
    <property type="match status" value="1"/>
</dbReference>
<reference evidence="13 14" key="1">
    <citation type="submission" date="2018-03" db="EMBL/GenBank/DDBJ databases">
        <title>Genomic Encyclopedia of Archaeal and Bacterial Type Strains, Phase II (KMG-II): from individual species to whole genera.</title>
        <authorList>
            <person name="Goeker M."/>
        </authorList>
    </citation>
    <scope>NUCLEOTIDE SEQUENCE [LARGE SCALE GENOMIC DNA]</scope>
    <source>
        <strain evidence="13 14">DSM 100346</strain>
    </source>
</reference>
<dbReference type="Gene3D" id="3.20.20.80">
    <property type="entry name" value="Glycosidases"/>
    <property type="match status" value="1"/>
</dbReference>
<dbReference type="FunFam" id="3.20.20.80:FF:000004">
    <property type="entry name" value="Beta-glucosidase 6-phospho-beta-glucosidase"/>
    <property type="match status" value="1"/>
</dbReference>
<feature type="binding site" evidence="10">
    <location>
        <position position="408"/>
    </location>
    <ligand>
        <name>substrate</name>
    </ligand>
</feature>
<keyword evidence="4 12" id="KW-0378">Hydrolase</keyword>
<dbReference type="PROSITE" id="PS00653">
    <property type="entry name" value="GLYCOSYL_HYDROL_F1_2"/>
    <property type="match status" value="1"/>
</dbReference>
<keyword evidence="14" id="KW-1185">Reference proteome</keyword>
<gene>
    <name evidence="13" type="ORF">CLV98_108146</name>
</gene>
<keyword evidence="7 12" id="KW-0326">Glycosidase</keyword>
<dbReference type="InterPro" id="IPR033132">
    <property type="entry name" value="GH_1_N_CS"/>
</dbReference>
<dbReference type="InterPro" id="IPR001360">
    <property type="entry name" value="Glyco_hydro_1"/>
</dbReference>
<dbReference type="Proteomes" id="UP000245880">
    <property type="component" value="Unassembled WGS sequence"/>
</dbReference>
<dbReference type="PANTHER" id="PTHR10353">
    <property type="entry name" value="GLYCOSYL HYDROLASE"/>
    <property type="match status" value="1"/>
</dbReference>
<accession>A0A316AHP3</accession>
<name>A0A316AHP3_9BACT</name>
<feature type="active site" description="Nucleophile" evidence="9 11">
    <location>
        <position position="362"/>
    </location>
</feature>
<keyword evidence="8" id="KW-0624">Polysaccharide degradation</keyword>
<feature type="active site" description="Proton donor" evidence="9">
    <location>
        <position position="174"/>
    </location>
</feature>
<dbReference type="InterPro" id="IPR018120">
    <property type="entry name" value="Glyco_hydro_1_AS"/>
</dbReference>
<protein>
    <recommendedName>
        <fullName evidence="3 12">Beta-glucosidase</fullName>
        <ecNumber evidence="3 12">3.2.1.21</ecNumber>
    </recommendedName>
</protein>
<feature type="binding site" evidence="10">
    <location>
        <begin position="415"/>
        <end position="416"/>
    </location>
    <ligand>
        <name>substrate</name>
    </ligand>
</feature>
<feature type="binding site" evidence="10">
    <location>
        <position position="28"/>
    </location>
    <ligand>
        <name>substrate</name>
    </ligand>
</feature>
<dbReference type="RefSeq" id="WP_109675560.1">
    <property type="nucleotide sequence ID" value="NZ_QGDT01000008.1"/>
</dbReference>
<evidence type="ECO:0000256" key="1">
    <source>
        <dbReference type="ARBA" id="ARBA00000448"/>
    </source>
</evidence>
<dbReference type="PRINTS" id="PR00131">
    <property type="entry name" value="GLHYDRLASE1"/>
</dbReference>
<dbReference type="AlphaFoldDB" id="A0A316AHP3"/>
<evidence type="ECO:0000256" key="4">
    <source>
        <dbReference type="ARBA" id="ARBA00022801"/>
    </source>
</evidence>
<evidence type="ECO:0000256" key="6">
    <source>
        <dbReference type="ARBA" id="ARBA00023277"/>
    </source>
</evidence>
<dbReference type="InterPro" id="IPR017853">
    <property type="entry name" value="GH"/>
</dbReference>
<comment type="catalytic activity">
    <reaction evidence="1 12">
        <text>Hydrolysis of terminal, non-reducing beta-D-glucosyl residues with release of beta-D-glucose.</text>
        <dbReference type="EC" id="3.2.1.21"/>
    </reaction>
</comment>
<dbReference type="GO" id="GO:0030245">
    <property type="term" value="P:cellulose catabolic process"/>
    <property type="evidence" value="ECO:0007669"/>
    <property type="project" value="UniProtKB-KW"/>
</dbReference>
<evidence type="ECO:0000256" key="9">
    <source>
        <dbReference type="PIRSR" id="PIRSR617736-1"/>
    </source>
</evidence>
<evidence type="ECO:0000256" key="11">
    <source>
        <dbReference type="PROSITE-ProRule" id="PRU10055"/>
    </source>
</evidence>
<dbReference type="PROSITE" id="PS00572">
    <property type="entry name" value="GLYCOSYL_HYDROL_F1_1"/>
    <property type="match status" value="1"/>
</dbReference>
<dbReference type="InterPro" id="IPR017736">
    <property type="entry name" value="Glyco_hydro_1_beta-glucosidase"/>
</dbReference>
<evidence type="ECO:0000256" key="3">
    <source>
        <dbReference type="ARBA" id="ARBA00012744"/>
    </source>
</evidence>
<evidence type="ECO:0000256" key="5">
    <source>
        <dbReference type="ARBA" id="ARBA00023001"/>
    </source>
</evidence>
<evidence type="ECO:0000313" key="13">
    <source>
        <dbReference type="EMBL" id="PWJ57226.1"/>
    </source>
</evidence>
<evidence type="ECO:0000256" key="2">
    <source>
        <dbReference type="ARBA" id="ARBA00010838"/>
    </source>
</evidence>
<evidence type="ECO:0000313" key="14">
    <source>
        <dbReference type="Proteomes" id="UP000245880"/>
    </source>
</evidence>